<evidence type="ECO:0000256" key="6">
    <source>
        <dbReference type="ARBA" id="ARBA00022729"/>
    </source>
</evidence>
<organism evidence="11 12">
    <name type="scientific">Rivihabitans pingtungensis</name>
    <dbReference type="NCBI Taxonomy" id="1054498"/>
    <lineage>
        <taxon>Bacteria</taxon>
        <taxon>Pseudomonadati</taxon>
        <taxon>Pseudomonadota</taxon>
        <taxon>Betaproteobacteria</taxon>
        <taxon>Neisseriales</taxon>
        <taxon>Aquaspirillaceae</taxon>
        <taxon>Rivihabitans</taxon>
    </lineage>
</organism>
<evidence type="ECO:0000313" key="12">
    <source>
        <dbReference type="Proteomes" id="UP000247555"/>
    </source>
</evidence>
<dbReference type="GO" id="GO:0042597">
    <property type="term" value="C:periplasmic space"/>
    <property type="evidence" value="ECO:0007669"/>
    <property type="project" value="UniProtKB-SubCell"/>
</dbReference>
<dbReference type="AlphaFoldDB" id="A0A318KU90"/>
<dbReference type="GO" id="GO:0044874">
    <property type="term" value="P:lipoprotein localization to outer membrane"/>
    <property type="evidence" value="ECO:0007669"/>
    <property type="project" value="UniProtKB-UniRule"/>
</dbReference>
<keyword evidence="6 10" id="KW-0732">Signal</keyword>
<proteinExistence type="inferred from homology"/>
<dbReference type="InterPro" id="IPR004564">
    <property type="entry name" value="OM_lipoprot_carrier_LolA-like"/>
</dbReference>
<comment type="caution">
    <text evidence="11">The sequence shown here is derived from an EMBL/GenBank/DDBJ whole genome shotgun (WGS) entry which is preliminary data.</text>
</comment>
<evidence type="ECO:0000256" key="9">
    <source>
        <dbReference type="ARBA" id="ARBA00023186"/>
    </source>
</evidence>
<protein>
    <recommendedName>
        <fullName evidence="4 10">Outer-membrane lipoprotein carrier protein</fullName>
    </recommendedName>
</protein>
<evidence type="ECO:0000256" key="1">
    <source>
        <dbReference type="ARBA" id="ARBA00004418"/>
    </source>
</evidence>
<dbReference type="PANTHER" id="PTHR35869:SF1">
    <property type="entry name" value="OUTER-MEMBRANE LIPOPROTEIN CARRIER PROTEIN"/>
    <property type="match status" value="1"/>
</dbReference>
<evidence type="ECO:0000256" key="5">
    <source>
        <dbReference type="ARBA" id="ARBA00022448"/>
    </source>
</evidence>
<evidence type="ECO:0000256" key="10">
    <source>
        <dbReference type="HAMAP-Rule" id="MF_00240"/>
    </source>
</evidence>
<dbReference type="GO" id="GO:0042953">
    <property type="term" value="P:lipoprotein transport"/>
    <property type="evidence" value="ECO:0007669"/>
    <property type="project" value="InterPro"/>
</dbReference>
<dbReference type="PANTHER" id="PTHR35869">
    <property type="entry name" value="OUTER-MEMBRANE LIPOPROTEIN CARRIER PROTEIN"/>
    <property type="match status" value="1"/>
</dbReference>
<sequence precursor="true">MTRFLLAASLSLCAALAQADGIAQLKQFVHDTRALSARFSQTVSGDKPLHVSGTLELQRPGRFRWTYDTPYEQLIVGDGSRLWVYDKGLAQVTARKLDNALGSSPAALLAGNNDLEKHYQLKNQGVSDGLDWLEATPKHSDGTFKSVRMGFKSGELLRMDMEDNFGQHTTLTFSGLQKNPKLPASRFSFTPPKGVDVLAE</sequence>
<dbReference type="OrthoDB" id="9787361at2"/>
<comment type="function">
    <text evidence="10">Participates in the translocation of lipoproteins from the inner membrane to the outer membrane. Only forms a complex with a lipoprotein if the residue after the N-terminal Cys is not an aspartate (The Asp acts as a targeting signal to indicate that the lipoprotein should stay in the inner membrane).</text>
</comment>
<comment type="similarity">
    <text evidence="2 10">Belongs to the LolA family.</text>
</comment>
<keyword evidence="12" id="KW-1185">Reference proteome</keyword>
<feature type="signal peptide" evidence="10">
    <location>
        <begin position="1"/>
        <end position="19"/>
    </location>
</feature>
<dbReference type="Gene3D" id="2.50.20.10">
    <property type="entry name" value="Lipoprotein localisation LolA/LolB/LppX"/>
    <property type="match status" value="1"/>
</dbReference>
<keyword evidence="8 10" id="KW-0653">Protein transport</keyword>
<keyword evidence="7 10" id="KW-0574">Periplasm</keyword>
<dbReference type="InterPro" id="IPR029046">
    <property type="entry name" value="LolA/LolB/LppX"/>
</dbReference>
<gene>
    <name evidence="10" type="primary">lolA</name>
    <name evidence="11" type="ORF">DFR34_102180</name>
</gene>
<comment type="subunit">
    <text evidence="3 10">Monomer.</text>
</comment>
<evidence type="ECO:0000256" key="7">
    <source>
        <dbReference type="ARBA" id="ARBA00022764"/>
    </source>
</evidence>
<keyword evidence="5 10" id="KW-0813">Transport</keyword>
<evidence type="ECO:0000256" key="2">
    <source>
        <dbReference type="ARBA" id="ARBA00007615"/>
    </source>
</evidence>
<dbReference type="InterPro" id="IPR018323">
    <property type="entry name" value="OM_lipoprot_carrier_LolA_Pbac"/>
</dbReference>
<evidence type="ECO:0000256" key="4">
    <source>
        <dbReference type="ARBA" id="ARBA00014035"/>
    </source>
</evidence>
<dbReference type="HAMAP" id="MF_00240">
    <property type="entry name" value="LolA"/>
    <property type="match status" value="1"/>
</dbReference>
<dbReference type="Proteomes" id="UP000247555">
    <property type="component" value="Unassembled WGS sequence"/>
</dbReference>
<dbReference type="NCBIfam" id="TIGR00547">
    <property type="entry name" value="lolA"/>
    <property type="match status" value="1"/>
</dbReference>
<evidence type="ECO:0000256" key="8">
    <source>
        <dbReference type="ARBA" id="ARBA00022927"/>
    </source>
</evidence>
<name>A0A318KU90_9NEIS</name>
<keyword evidence="11" id="KW-0449">Lipoprotein</keyword>
<dbReference type="Pfam" id="PF03548">
    <property type="entry name" value="LolA"/>
    <property type="match status" value="1"/>
</dbReference>
<accession>A0A318KU90</accession>
<feature type="chain" id="PRO_5016472886" description="Outer-membrane lipoprotein carrier protein" evidence="10">
    <location>
        <begin position="20"/>
        <end position="200"/>
    </location>
</feature>
<dbReference type="CDD" id="cd16325">
    <property type="entry name" value="LolA"/>
    <property type="match status" value="1"/>
</dbReference>
<comment type="subcellular location">
    <subcellularLocation>
        <location evidence="1 10">Periplasm</location>
    </subcellularLocation>
</comment>
<dbReference type="RefSeq" id="WP_110389644.1">
    <property type="nucleotide sequence ID" value="NZ_DAIMVG010000189.1"/>
</dbReference>
<reference evidence="11 12" key="1">
    <citation type="submission" date="2018-05" db="EMBL/GenBank/DDBJ databases">
        <title>Genomic Encyclopedia of Type Strains, Phase IV (KMG-IV): sequencing the most valuable type-strain genomes for metagenomic binning, comparative biology and taxonomic classification.</title>
        <authorList>
            <person name="Goeker M."/>
        </authorList>
    </citation>
    <scope>NUCLEOTIDE SEQUENCE [LARGE SCALE GENOMIC DNA]</scope>
    <source>
        <strain evidence="11 12">DSM 29661</strain>
    </source>
</reference>
<evidence type="ECO:0000256" key="3">
    <source>
        <dbReference type="ARBA" id="ARBA00011245"/>
    </source>
</evidence>
<keyword evidence="9 10" id="KW-0143">Chaperone</keyword>
<dbReference type="EMBL" id="QJKI01000002">
    <property type="protein sequence ID" value="PXX81340.1"/>
    <property type="molecule type" value="Genomic_DNA"/>
</dbReference>
<dbReference type="SUPFAM" id="SSF89392">
    <property type="entry name" value="Prokaryotic lipoproteins and lipoprotein localization factors"/>
    <property type="match status" value="1"/>
</dbReference>
<evidence type="ECO:0000313" key="11">
    <source>
        <dbReference type="EMBL" id="PXX81340.1"/>
    </source>
</evidence>